<dbReference type="Pfam" id="PF07995">
    <property type="entry name" value="GSDH"/>
    <property type="match status" value="1"/>
</dbReference>
<evidence type="ECO:0000313" key="2">
    <source>
        <dbReference type="EMBL" id="SVB15242.1"/>
    </source>
</evidence>
<feature type="non-terminal residue" evidence="2">
    <location>
        <position position="525"/>
    </location>
</feature>
<dbReference type="EMBL" id="UINC01030595">
    <property type="protein sequence ID" value="SVB15242.1"/>
    <property type="molecule type" value="Genomic_DNA"/>
</dbReference>
<proteinExistence type="predicted"/>
<dbReference type="InterPro" id="IPR012938">
    <property type="entry name" value="Glc/Sorbosone_DH"/>
</dbReference>
<dbReference type="AlphaFoldDB" id="A0A382BPB6"/>
<dbReference type="InterPro" id="IPR011042">
    <property type="entry name" value="6-blade_b-propeller_TolB-like"/>
</dbReference>
<accession>A0A382BPB6</accession>
<dbReference type="InterPro" id="IPR011041">
    <property type="entry name" value="Quinoprot_gluc/sorb_DH_b-prop"/>
</dbReference>
<reference evidence="2" key="1">
    <citation type="submission" date="2018-05" db="EMBL/GenBank/DDBJ databases">
        <authorList>
            <person name="Lanie J.A."/>
            <person name="Ng W.-L."/>
            <person name="Kazmierczak K.M."/>
            <person name="Andrzejewski T.M."/>
            <person name="Davidsen T.M."/>
            <person name="Wayne K.J."/>
            <person name="Tettelin H."/>
            <person name="Glass J.I."/>
            <person name="Rusch D."/>
            <person name="Podicherti R."/>
            <person name="Tsui H.-C.T."/>
            <person name="Winkler M.E."/>
        </authorList>
    </citation>
    <scope>NUCLEOTIDE SEQUENCE</scope>
</reference>
<dbReference type="PANTHER" id="PTHR19328">
    <property type="entry name" value="HEDGEHOG-INTERACTING PROTEIN"/>
    <property type="match status" value="1"/>
</dbReference>
<feature type="domain" description="Glucose/Sorbosone dehydrogenase" evidence="1">
    <location>
        <begin position="41"/>
        <end position="341"/>
    </location>
</feature>
<dbReference type="Gene3D" id="2.120.10.30">
    <property type="entry name" value="TolB, C-terminal domain"/>
    <property type="match status" value="1"/>
</dbReference>
<dbReference type="SUPFAM" id="SSF50952">
    <property type="entry name" value="Soluble quinoprotein glucose dehydrogenase"/>
    <property type="match status" value="1"/>
</dbReference>
<sequence>MKNIRVNKLLFFVRIILTLTFSIGTSQVNIEEAFPNLNFIQPVDLQYSPDGSNRLFVVEQEGWIYVFENDPLVTNKSLFLDISDRIIFQGERGLLGLAFHPDYENNGTFFVNYTAPSPLRTVVSRFQVLSDDPNLADDESEFVIIEINQPFSNHNGGQIVFGPDGYLYIGMGDGGSGGDPYDHGQNLNTLLGSMLRIDVDDPDDGLNYGVPDDNPFVGTDYKDEIFAYGLRNPWRFSFDLVTNNCWIADVGQNLYEEIDILEEGGNFGWNIMEGTHCFNPPSDCDTTGLIMPIFEYNHNWGESITGGFVYRGSMVPSIFGKYIFADFEYGDIWSLEYEEGTPPIVETMGDLGAYSVTSFGVDQNNELYICSFDGKIYKFVESPISITVGHNTGWNLVGLPVITGASNYQEIFPESILGTLYFFDGGYISGTDLTNGEGYWLRFPNEGFSIITGIPIYELIINLNEGWNLISGISTILDISEILDPDGIIIPGTLYSFNSGGYFNPGTLEPGNGYWIRANISGTIT</sequence>
<protein>
    <recommendedName>
        <fullName evidence="1">Glucose/Sorbosone dehydrogenase domain-containing protein</fullName>
    </recommendedName>
</protein>
<evidence type="ECO:0000259" key="1">
    <source>
        <dbReference type="Pfam" id="PF07995"/>
    </source>
</evidence>
<gene>
    <name evidence="2" type="ORF">METZ01_LOCUS168096</name>
</gene>
<name>A0A382BPB6_9ZZZZ</name>
<dbReference type="PANTHER" id="PTHR19328:SF75">
    <property type="entry name" value="ALDOSE SUGAR DEHYDROGENASE YLII"/>
    <property type="match status" value="1"/>
</dbReference>
<organism evidence="2">
    <name type="scientific">marine metagenome</name>
    <dbReference type="NCBI Taxonomy" id="408172"/>
    <lineage>
        <taxon>unclassified sequences</taxon>
        <taxon>metagenomes</taxon>
        <taxon>ecological metagenomes</taxon>
    </lineage>
</organism>